<dbReference type="Proteomes" id="UP000199537">
    <property type="component" value="Unassembled WGS sequence"/>
</dbReference>
<evidence type="ECO:0000256" key="3">
    <source>
        <dbReference type="ARBA" id="ARBA00023004"/>
    </source>
</evidence>
<feature type="chain" id="PRO_5011471132" evidence="5">
    <location>
        <begin position="27"/>
        <end position="210"/>
    </location>
</feature>
<feature type="domain" description="Cytochrome c" evidence="6">
    <location>
        <begin position="47"/>
        <end position="190"/>
    </location>
</feature>
<feature type="signal peptide" evidence="5">
    <location>
        <begin position="1"/>
        <end position="26"/>
    </location>
</feature>
<evidence type="ECO:0000313" key="7">
    <source>
        <dbReference type="EMBL" id="SFV35651.1"/>
    </source>
</evidence>
<keyword evidence="8" id="KW-1185">Reference proteome</keyword>
<dbReference type="SUPFAM" id="SSF46626">
    <property type="entry name" value="Cytochrome c"/>
    <property type="match status" value="1"/>
</dbReference>
<dbReference type="GO" id="GO:0046872">
    <property type="term" value="F:metal ion binding"/>
    <property type="evidence" value="ECO:0007669"/>
    <property type="project" value="UniProtKB-KW"/>
</dbReference>
<keyword evidence="5" id="KW-0732">Signal</keyword>
<evidence type="ECO:0000313" key="8">
    <source>
        <dbReference type="Proteomes" id="UP000199537"/>
    </source>
</evidence>
<dbReference type="PROSITE" id="PS51007">
    <property type="entry name" value="CYTC"/>
    <property type="match status" value="1"/>
</dbReference>
<dbReference type="EMBL" id="FPCJ01000001">
    <property type="protein sequence ID" value="SFV35651.1"/>
    <property type="molecule type" value="Genomic_DNA"/>
</dbReference>
<dbReference type="RefSeq" id="WP_092460608.1">
    <property type="nucleotide sequence ID" value="NZ_FPCJ01000001.1"/>
</dbReference>
<accession>A0A1I7NLS9</accession>
<name>A0A1I7NLS9_9BACT</name>
<dbReference type="AlphaFoldDB" id="A0A1I7NLS9"/>
<evidence type="ECO:0000259" key="6">
    <source>
        <dbReference type="PROSITE" id="PS51007"/>
    </source>
</evidence>
<organism evidence="7 8">
    <name type="scientific">Thermoflavifilum thermophilum</name>
    <dbReference type="NCBI Taxonomy" id="1393122"/>
    <lineage>
        <taxon>Bacteria</taxon>
        <taxon>Pseudomonadati</taxon>
        <taxon>Bacteroidota</taxon>
        <taxon>Chitinophagia</taxon>
        <taxon>Chitinophagales</taxon>
        <taxon>Chitinophagaceae</taxon>
        <taxon>Thermoflavifilum</taxon>
    </lineage>
</organism>
<dbReference type="InterPro" id="IPR009056">
    <property type="entry name" value="Cyt_c-like_dom"/>
</dbReference>
<evidence type="ECO:0000256" key="5">
    <source>
        <dbReference type="SAM" id="SignalP"/>
    </source>
</evidence>
<dbReference type="InterPro" id="IPR036909">
    <property type="entry name" value="Cyt_c-like_dom_sf"/>
</dbReference>
<protein>
    <submittedName>
        <fullName evidence="7">Cytochrome c</fullName>
    </submittedName>
</protein>
<proteinExistence type="predicted"/>
<dbReference type="GO" id="GO:0009055">
    <property type="term" value="F:electron transfer activity"/>
    <property type="evidence" value="ECO:0007669"/>
    <property type="project" value="InterPro"/>
</dbReference>
<sequence length="210" mass="22854">MKSQIAIVCVATLCLWLMLSSCHSRRAEPPSAVNPSSQLLSYGGYPNQVAWGKHLVDISGCSDCHTPKKMTAMGPVPDTTMYLAGHPAVVPPPHINRVELEKNGLMLTNDLSVWVGPWGISYAANLTPDETGLGGWSESQFLTAIRKGKWKGLEQSRDLLPPMSFVAEGMNHGFSDQELKAIFAYLQTIRPVHNLVPAPVPPAGQMNRNP</sequence>
<reference evidence="8" key="1">
    <citation type="submission" date="2016-10" db="EMBL/GenBank/DDBJ databases">
        <authorList>
            <person name="Varghese N."/>
            <person name="Submissions S."/>
        </authorList>
    </citation>
    <scope>NUCLEOTIDE SEQUENCE [LARGE SCALE GENOMIC DNA]</scope>
    <source>
        <strain evidence="8">DSM 14807</strain>
    </source>
</reference>
<evidence type="ECO:0000256" key="2">
    <source>
        <dbReference type="ARBA" id="ARBA00022723"/>
    </source>
</evidence>
<dbReference type="PROSITE" id="PS51257">
    <property type="entry name" value="PROKAR_LIPOPROTEIN"/>
    <property type="match status" value="1"/>
</dbReference>
<dbReference type="GO" id="GO:0020037">
    <property type="term" value="F:heme binding"/>
    <property type="evidence" value="ECO:0007669"/>
    <property type="project" value="InterPro"/>
</dbReference>
<keyword evidence="2 4" id="KW-0479">Metal-binding</keyword>
<keyword evidence="1 4" id="KW-0349">Heme</keyword>
<evidence type="ECO:0000256" key="4">
    <source>
        <dbReference type="PROSITE-ProRule" id="PRU00433"/>
    </source>
</evidence>
<dbReference type="STRING" id="1393122.SAMN05660895_2281"/>
<gene>
    <name evidence="7" type="ORF">SAMN05660895_2281</name>
</gene>
<evidence type="ECO:0000256" key="1">
    <source>
        <dbReference type="ARBA" id="ARBA00022617"/>
    </source>
</evidence>
<keyword evidence="3 4" id="KW-0408">Iron</keyword>
<dbReference type="Gene3D" id="1.10.760.10">
    <property type="entry name" value="Cytochrome c-like domain"/>
    <property type="match status" value="1"/>
</dbReference>